<accession>A0ABV9TH68</accession>
<dbReference type="Gene3D" id="2.40.260.10">
    <property type="entry name" value="Sortase"/>
    <property type="match status" value="1"/>
</dbReference>
<comment type="caution">
    <text evidence="2">The sequence shown here is derived from an EMBL/GenBank/DDBJ whole genome shotgun (WGS) entry which is preliminary data.</text>
</comment>
<dbReference type="InterPro" id="IPR042001">
    <property type="entry name" value="Sortase_F"/>
</dbReference>
<organism evidence="2 3">
    <name type="scientific">Kocuria oceani</name>
    <dbReference type="NCBI Taxonomy" id="988827"/>
    <lineage>
        <taxon>Bacteria</taxon>
        <taxon>Bacillati</taxon>
        <taxon>Actinomycetota</taxon>
        <taxon>Actinomycetes</taxon>
        <taxon>Micrococcales</taxon>
        <taxon>Micrococcaceae</taxon>
        <taxon>Kocuria</taxon>
    </lineage>
</organism>
<dbReference type="InterPro" id="IPR005754">
    <property type="entry name" value="Sortase"/>
</dbReference>
<sequence>MLKTADTTRTKNRPLSSVLLALVSLAAAGLFVQQQLGGSVVVGGDVQHADPASVSAPGPLAAAALSAEQAREVGDPGPADGVTGPETCGDLLARARVCSPSIGVDAALETVGTDGAGAMTVPTHADRAAIGWYEESAPIGAAQGNAVLAGHVDHPAEAPALGTLYTAQPGQKLWISDGAGAVHSYTVVAVREPTPRTALPQDVFELTGEPGLSLITCSGDYVRPDGSPTWSYTNNLVVDLALDPETAPVP</sequence>
<gene>
    <name evidence="2" type="ORF">ACFPCS_07115</name>
</gene>
<evidence type="ECO:0000313" key="3">
    <source>
        <dbReference type="Proteomes" id="UP001595797"/>
    </source>
</evidence>
<dbReference type="InterPro" id="IPR023365">
    <property type="entry name" value="Sortase_dom-sf"/>
</dbReference>
<protein>
    <submittedName>
        <fullName evidence="2">Class F sortase</fullName>
    </submittedName>
</protein>
<keyword evidence="1" id="KW-0378">Hydrolase</keyword>
<evidence type="ECO:0000313" key="2">
    <source>
        <dbReference type="EMBL" id="MFC4903335.1"/>
    </source>
</evidence>
<dbReference type="CDD" id="cd05829">
    <property type="entry name" value="Sortase_F"/>
    <property type="match status" value="1"/>
</dbReference>
<keyword evidence="3" id="KW-1185">Reference proteome</keyword>
<name>A0ABV9TH68_9MICC</name>
<dbReference type="Pfam" id="PF04203">
    <property type="entry name" value="Sortase"/>
    <property type="match status" value="1"/>
</dbReference>
<reference evidence="3" key="1">
    <citation type="journal article" date="2019" name="Int. J. Syst. Evol. Microbiol.">
        <title>The Global Catalogue of Microorganisms (GCM) 10K type strain sequencing project: providing services to taxonomists for standard genome sequencing and annotation.</title>
        <authorList>
            <consortium name="The Broad Institute Genomics Platform"/>
            <consortium name="The Broad Institute Genome Sequencing Center for Infectious Disease"/>
            <person name="Wu L."/>
            <person name="Ma J."/>
        </authorList>
    </citation>
    <scope>NUCLEOTIDE SEQUENCE [LARGE SCALE GENOMIC DNA]</scope>
    <source>
        <strain evidence="3">CGMCC 4.6946</strain>
    </source>
</reference>
<dbReference type="SUPFAM" id="SSF63817">
    <property type="entry name" value="Sortase"/>
    <property type="match status" value="1"/>
</dbReference>
<proteinExistence type="predicted"/>
<dbReference type="Proteomes" id="UP001595797">
    <property type="component" value="Unassembled WGS sequence"/>
</dbReference>
<evidence type="ECO:0000256" key="1">
    <source>
        <dbReference type="ARBA" id="ARBA00022801"/>
    </source>
</evidence>
<dbReference type="EMBL" id="JBHSIW010000007">
    <property type="protein sequence ID" value="MFC4903335.1"/>
    <property type="molecule type" value="Genomic_DNA"/>
</dbReference>
<dbReference type="RefSeq" id="WP_277550666.1">
    <property type="nucleotide sequence ID" value="NZ_JARAMH010000004.1"/>
</dbReference>